<comment type="caution">
    <text evidence="1">The sequence shown here is derived from an EMBL/GenBank/DDBJ whole genome shotgun (WGS) entry which is preliminary data.</text>
</comment>
<evidence type="ECO:0000313" key="1">
    <source>
        <dbReference type="EMBL" id="GAI85947.1"/>
    </source>
</evidence>
<name>X1RYW2_9ZZZZ</name>
<organism evidence="1">
    <name type="scientific">marine sediment metagenome</name>
    <dbReference type="NCBI Taxonomy" id="412755"/>
    <lineage>
        <taxon>unclassified sequences</taxon>
        <taxon>metagenomes</taxon>
        <taxon>ecological metagenomes</taxon>
    </lineage>
</organism>
<accession>X1RYW2</accession>
<feature type="non-terminal residue" evidence="1">
    <location>
        <position position="1"/>
    </location>
</feature>
<proteinExistence type="predicted"/>
<reference evidence="1" key="1">
    <citation type="journal article" date="2014" name="Front. Microbiol.">
        <title>High frequency of phylogenetically diverse reductive dehalogenase-homologous genes in deep subseafloor sedimentary metagenomes.</title>
        <authorList>
            <person name="Kawai M."/>
            <person name="Futagami T."/>
            <person name="Toyoda A."/>
            <person name="Takaki Y."/>
            <person name="Nishi S."/>
            <person name="Hori S."/>
            <person name="Arai W."/>
            <person name="Tsubouchi T."/>
            <person name="Morono Y."/>
            <person name="Uchiyama I."/>
            <person name="Ito T."/>
            <person name="Fujiyama A."/>
            <person name="Inagaki F."/>
            <person name="Takami H."/>
        </authorList>
    </citation>
    <scope>NUCLEOTIDE SEQUENCE</scope>
    <source>
        <strain evidence="1">Expedition CK06-06</strain>
    </source>
</reference>
<gene>
    <name evidence="1" type="ORF">S12H4_15109</name>
</gene>
<dbReference type="EMBL" id="BARW01007236">
    <property type="protein sequence ID" value="GAI85947.1"/>
    <property type="molecule type" value="Genomic_DNA"/>
</dbReference>
<dbReference type="AlphaFoldDB" id="X1RYW2"/>
<protein>
    <submittedName>
        <fullName evidence="1">Uncharacterized protein</fullName>
    </submittedName>
</protein>
<sequence>ELVRPRVVHPNLESAYAEMARDKGREKEAMEWAEVTFKGINHETA</sequence>